<keyword evidence="3 9" id="KW-0436">Ligase</keyword>
<accession>A0A8K0JV95</accession>
<dbReference type="PRINTS" id="PR01039">
    <property type="entry name" value="TRNASYNTHTRP"/>
</dbReference>
<evidence type="ECO:0000256" key="9">
    <source>
        <dbReference type="RuleBase" id="RU363036"/>
    </source>
</evidence>
<evidence type="ECO:0000313" key="11">
    <source>
        <dbReference type="EMBL" id="KAG7570978.1"/>
    </source>
</evidence>
<dbReference type="InterPro" id="IPR050203">
    <property type="entry name" value="Trp-tRNA_synthetase"/>
</dbReference>
<dbReference type="CDD" id="cd00806">
    <property type="entry name" value="TrpRS_core"/>
    <property type="match status" value="1"/>
</dbReference>
<dbReference type="Gene3D" id="3.40.50.620">
    <property type="entry name" value="HUPs"/>
    <property type="match status" value="1"/>
</dbReference>
<evidence type="ECO:0000256" key="10">
    <source>
        <dbReference type="SAM" id="MobiDB-lite"/>
    </source>
</evidence>
<dbReference type="GO" id="GO:0005759">
    <property type="term" value="C:mitochondrial matrix"/>
    <property type="evidence" value="ECO:0007669"/>
    <property type="project" value="TreeGrafter"/>
</dbReference>
<evidence type="ECO:0000256" key="5">
    <source>
        <dbReference type="ARBA" id="ARBA00022840"/>
    </source>
</evidence>
<dbReference type="InterPro" id="IPR014729">
    <property type="entry name" value="Rossmann-like_a/b/a_fold"/>
</dbReference>
<dbReference type="EMBL" id="JABELV010000014">
    <property type="protein sequence ID" value="KAG7570978.1"/>
    <property type="molecule type" value="Genomic_DNA"/>
</dbReference>
<dbReference type="NCBIfam" id="TIGR00233">
    <property type="entry name" value="trpS"/>
    <property type="match status" value="1"/>
</dbReference>
<dbReference type="SUPFAM" id="SSF52374">
    <property type="entry name" value="Nucleotidylyl transferase"/>
    <property type="match status" value="1"/>
</dbReference>
<sequence length="443" mass="48792">MSMNTQNLLRPSLGPLRTAGQHSKRRTICSTSSRRQAAAAPPKGKRYRETVFSGIQPTGFGQLGNYLGAIQNWIDLQSRSYTSPNPPRILYSIVGLHAITLPQDPKKLREERKDALACLLACGLGPGSKSAGSSSSVRREEPILFFQEDVPEHAELAWYLNTLVGVGRLQRMTTWKSKLSIARPNGQGLTAAEEEAEESLKLGLLAYPVLQAADVMLYKSTIIPVGEDQQQHLELARDIAQTFNHRFGEVFPLPRHVITPSKRVLSLTDPSQKMSKSAPNPNSRILITDPPEVIVKKIRGAVTDSERTLTWDPEERRGVSNLLRILDACQGLQGQGQGVDAAPTVPADQEQDLANETPDDHTIRMSNLTSRLSAEGISSHAQLKSLVSESIIEKLRGIREEYLKVRGDEAYLSSVAQEGRERAREVAGRTMGEVRRKVGLSSI</sequence>
<keyword evidence="4 9" id="KW-0547">Nucleotide-binding</keyword>
<dbReference type="InterPro" id="IPR002306">
    <property type="entry name" value="Trp-tRNA-ligase"/>
</dbReference>
<proteinExistence type="inferred from homology"/>
<protein>
    <recommendedName>
        <fullName evidence="2">tryptophan--tRNA ligase</fullName>
        <ecNumber evidence="2">6.1.1.2</ecNumber>
    </recommendedName>
    <alternativeName>
        <fullName evidence="8">Tryptophanyl-tRNA synthetase</fullName>
    </alternativeName>
</protein>
<dbReference type="InterPro" id="IPR002305">
    <property type="entry name" value="aa-tRNA-synth_Ic"/>
</dbReference>
<keyword evidence="7 9" id="KW-0030">Aminoacyl-tRNA synthetase</keyword>
<dbReference type="Proteomes" id="UP000812966">
    <property type="component" value="Unassembled WGS sequence"/>
</dbReference>
<reference evidence="11" key="1">
    <citation type="submission" date="2020-04" db="EMBL/GenBank/DDBJ databases">
        <title>Analysis of mating type loci in Filobasidium floriforme.</title>
        <authorList>
            <person name="Nowrousian M."/>
        </authorList>
    </citation>
    <scope>NUCLEOTIDE SEQUENCE</scope>
    <source>
        <strain evidence="11">CBS 6242</strain>
    </source>
</reference>
<feature type="region of interest" description="Disordered" evidence="10">
    <location>
        <begin position="1"/>
        <end position="45"/>
    </location>
</feature>
<evidence type="ECO:0000256" key="6">
    <source>
        <dbReference type="ARBA" id="ARBA00022917"/>
    </source>
</evidence>
<dbReference type="PANTHER" id="PTHR43766:SF1">
    <property type="entry name" value="TRYPTOPHAN--TRNA LIGASE, MITOCHONDRIAL"/>
    <property type="match status" value="1"/>
</dbReference>
<evidence type="ECO:0000256" key="7">
    <source>
        <dbReference type="ARBA" id="ARBA00023146"/>
    </source>
</evidence>
<dbReference type="EC" id="6.1.1.2" evidence="2"/>
<dbReference type="GO" id="GO:0004830">
    <property type="term" value="F:tryptophan-tRNA ligase activity"/>
    <property type="evidence" value="ECO:0007669"/>
    <property type="project" value="UniProtKB-EC"/>
</dbReference>
<evidence type="ECO:0000256" key="1">
    <source>
        <dbReference type="ARBA" id="ARBA00005594"/>
    </source>
</evidence>
<name>A0A8K0JV95_9TREE</name>
<organism evidence="11 12">
    <name type="scientific">Filobasidium floriforme</name>
    <dbReference type="NCBI Taxonomy" id="5210"/>
    <lineage>
        <taxon>Eukaryota</taxon>
        <taxon>Fungi</taxon>
        <taxon>Dikarya</taxon>
        <taxon>Basidiomycota</taxon>
        <taxon>Agaricomycotina</taxon>
        <taxon>Tremellomycetes</taxon>
        <taxon>Filobasidiales</taxon>
        <taxon>Filobasidiaceae</taxon>
        <taxon>Filobasidium</taxon>
    </lineage>
</organism>
<comment type="caution">
    <text evidence="11">The sequence shown here is derived from an EMBL/GenBank/DDBJ whole genome shotgun (WGS) entry which is preliminary data.</text>
</comment>
<dbReference type="PANTHER" id="PTHR43766">
    <property type="entry name" value="TRYPTOPHAN--TRNA LIGASE, MITOCHONDRIAL"/>
    <property type="match status" value="1"/>
</dbReference>
<evidence type="ECO:0000256" key="8">
    <source>
        <dbReference type="ARBA" id="ARBA00030268"/>
    </source>
</evidence>
<dbReference type="AlphaFoldDB" id="A0A8K0JV95"/>
<evidence type="ECO:0000256" key="3">
    <source>
        <dbReference type="ARBA" id="ARBA00022598"/>
    </source>
</evidence>
<keyword evidence="6 9" id="KW-0648">Protein biosynthesis</keyword>
<evidence type="ECO:0000313" key="12">
    <source>
        <dbReference type="Proteomes" id="UP000812966"/>
    </source>
</evidence>
<dbReference type="GO" id="GO:0070183">
    <property type="term" value="P:mitochondrial tryptophanyl-tRNA aminoacylation"/>
    <property type="evidence" value="ECO:0007669"/>
    <property type="project" value="TreeGrafter"/>
</dbReference>
<comment type="similarity">
    <text evidence="1 9">Belongs to the class-I aminoacyl-tRNA synthetase family.</text>
</comment>
<keyword evidence="5 9" id="KW-0067">ATP-binding</keyword>
<evidence type="ECO:0000256" key="2">
    <source>
        <dbReference type="ARBA" id="ARBA00013161"/>
    </source>
</evidence>
<gene>
    <name evidence="11" type="ORF">FFLO_01072</name>
</gene>
<keyword evidence="12" id="KW-1185">Reference proteome</keyword>
<dbReference type="Gene3D" id="1.10.240.10">
    <property type="entry name" value="Tyrosyl-Transfer RNA Synthetase"/>
    <property type="match status" value="1"/>
</dbReference>
<evidence type="ECO:0000256" key="4">
    <source>
        <dbReference type="ARBA" id="ARBA00022741"/>
    </source>
</evidence>
<dbReference type="GO" id="GO:0005524">
    <property type="term" value="F:ATP binding"/>
    <property type="evidence" value="ECO:0007669"/>
    <property type="project" value="UniProtKB-KW"/>
</dbReference>
<dbReference type="Pfam" id="PF00579">
    <property type="entry name" value="tRNA-synt_1b"/>
    <property type="match status" value="1"/>
</dbReference>